<dbReference type="Gene3D" id="4.10.240.10">
    <property type="entry name" value="Zn(2)-C6 fungal-type DNA-binding domain"/>
    <property type="match status" value="1"/>
</dbReference>
<keyword evidence="1" id="KW-0479">Metal-binding</keyword>
<dbReference type="PROSITE" id="PS50048">
    <property type="entry name" value="ZN2_CY6_FUNGAL_2"/>
    <property type="match status" value="1"/>
</dbReference>
<evidence type="ECO:0000256" key="3">
    <source>
        <dbReference type="SAM" id="MobiDB-lite"/>
    </source>
</evidence>
<feature type="compositionally biased region" description="Basic and acidic residues" evidence="3">
    <location>
        <begin position="214"/>
        <end position="224"/>
    </location>
</feature>
<dbReference type="Proteomes" id="UP000799753">
    <property type="component" value="Unassembled WGS sequence"/>
</dbReference>
<dbReference type="GO" id="GO:0000981">
    <property type="term" value="F:DNA-binding transcription factor activity, RNA polymerase II-specific"/>
    <property type="evidence" value="ECO:0007669"/>
    <property type="project" value="InterPro"/>
</dbReference>
<evidence type="ECO:0000313" key="5">
    <source>
        <dbReference type="EMBL" id="KAF2643292.1"/>
    </source>
</evidence>
<dbReference type="AlphaFoldDB" id="A0A6A6S7V1"/>
<dbReference type="PANTHER" id="PTHR47654:SF5">
    <property type="entry name" value="TRANSCRIPTION FACTOR DOMAIN-CONTAINING PROTEIN"/>
    <property type="match status" value="1"/>
</dbReference>
<dbReference type="InterPro" id="IPR001138">
    <property type="entry name" value="Zn2Cys6_DnaBD"/>
</dbReference>
<feature type="compositionally biased region" description="Basic and acidic residues" evidence="3">
    <location>
        <begin position="21"/>
        <end position="40"/>
    </location>
</feature>
<dbReference type="SUPFAM" id="SSF57701">
    <property type="entry name" value="Zn2/Cys6 DNA-binding domain"/>
    <property type="match status" value="1"/>
</dbReference>
<dbReference type="InterPro" id="IPR036864">
    <property type="entry name" value="Zn2-C6_fun-type_DNA-bd_sf"/>
</dbReference>
<name>A0A6A6S7V1_9PLEO</name>
<sequence length="843" mass="94328">MSSHPQHAGRAFNPAKVAIPRLDRRGDEPPRKQPKIKPDRVPRACMGCRAKKIRCNGVQPACKTCSDNATHCVYASSRKDRLKTATEHNEDMMQLLRSLRNSVGESDRDKIDDILSQVANDVGDAASTLQRSPDKFRSVDEEGEANVSATVGTNEDLDNMNEDIMSSEQSRATGYVGKNSEVQWLRQLHYETDAGSHDPSASQGPYGPPGTSDRASEERAEALRQRQTHNSTYQQHTSMFNFNLDDEAVDMDFMVDPLALPTIDIANRLVRCYIDNVHNSVPILPKKAFTNEFFHHYASIAQETPHMLSQKWQAMLNLVFAIGAVYSHLTEADWRGDERDHFVYYSRAWALSLKDPWWFSHPDLQQTQITGLLAIYYLAIGHTNRSWVVIGMAVRSGFGLGLHVRNEDRTATFVKKEVLARTWWGLYTLEMLLSVITGRPSVGIESYCSVSLPLPISDDEFEETRIQALFGTWARPTTTKEPVSLGGSSEPPPTGSIRDPSNSGTYLTSTVKLVEISQRVLTEIYSPGVKRESWKQVQQTISEILEQLESWASSLPPGLSVTPHQHGGGDHVMTYERNNLKVFYHSTKILTTRPCICRLDRRIPNQSKSSNDSNEKTAAICVTSAKAITALLPDALLPENIATERYRIYETFPWWAVVHYIMQSLAILMLELSHEASSRDEQSDTMTALKKLVRWLRTLRGNNGMARRAHSIVLDILKKMAARIPIDIADLLAEDQTEPAYADDTQAQSNLFTQGHVTDEFLGHYNASQQFPDYLPTGSYPPRGNPVLHMLNSPIPNLLITEFDQYNPLPFGNGEVFMGQLDYGEPQAGSSGMDGASGDGRNT</sequence>
<dbReference type="GO" id="GO:0003677">
    <property type="term" value="F:DNA binding"/>
    <property type="evidence" value="ECO:0007669"/>
    <property type="project" value="InterPro"/>
</dbReference>
<dbReference type="CDD" id="cd12148">
    <property type="entry name" value="fungal_TF_MHR"/>
    <property type="match status" value="1"/>
</dbReference>
<feature type="region of interest" description="Disordered" evidence="3">
    <location>
        <begin position="1"/>
        <end position="40"/>
    </location>
</feature>
<evidence type="ECO:0000259" key="4">
    <source>
        <dbReference type="PROSITE" id="PS50048"/>
    </source>
</evidence>
<accession>A0A6A6S7V1</accession>
<keyword evidence="6" id="KW-1185">Reference proteome</keyword>
<dbReference type="SMART" id="SM00066">
    <property type="entry name" value="GAL4"/>
    <property type="match status" value="1"/>
</dbReference>
<evidence type="ECO:0000256" key="2">
    <source>
        <dbReference type="ARBA" id="ARBA00023242"/>
    </source>
</evidence>
<proteinExistence type="predicted"/>
<feature type="region of interest" description="Disordered" evidence="3">
    <location>
        <begin position="130"/>
        <end position="158"/>
    </location>
</feature>
<dbReference type="PANTHER" id="PTHR47654">
    <property type="entry name" value="ZN(II)2CYS6 TRANSCRIPTION FACTOR (EUROFUNG)-RELATED"/>
    <property type="match status" value="1"/>
</dbReference>
<reference evidence="5" key="1">
    <citation type="journal article" date="2020" name="Stud. Mycol.">
        <title>101 Dothideomycetes genomes: a test case for predicting lifestyles and emergence of pathogens.</title>
        <authorList>
            <person name="Haridas S."/>
            <person name="Albert R."/>
            <person name="Binder M."/>
            <person name="Bloem J."/>
            <person name="Labutti K."/>
            <person name="Salamov A."/>
            <person name="Andreopoulos B."/>
            <person name="Baker S."/>
            <person name="Barry K."/>
            <person name="Bills G."/>
            <person name="Bluhm B."/>
            <person name="Cannon C."/>
            <person name="Castanera R."/>
            <person name="Culley D."/>
            <person name="Daum C."/>
            <person name="Ezra D."/>
            <person name="Gonzalez J."/>
            <person name="Henrissat B."/>
            <person name="Kuo A."/>
            <person name="Liang C."/>
            <person name="Lipzen A."/>
            <person name="Lutzoni F."/>
            <person name="Magnuson J."/>
            <person name="Mondo S."/>
            <person name="Nolan M."/>
            <person name="Ohm R."/>
            <person name="Pangilinan J."/>
            <person name="Park H.-J."/>
            <person name="Ramirez L."/>
            <person name="Alfaro M."/>
            <person name="Sun H."/>
            <person name="Tritt A."/>
            <person name="Yoshinaga Y."/>
            <person name="Zwiers L.-H."/>
            <person name="Turgeon B."/>
            <person name="Goodwin S."/>
            <person name="Spatafora J."/>
            <person name="Crous P."/>
            <person name="Grigoriev I."/>
        </authorList>
    </citation>
    <scope>NUCLEOTIDE SEQUENCE</scope>
    <source>
        <strain evidence="5">CBS 473.64</strain>
    </source>
</reference>
<dbReference type="CDD" id="cd00067">
    <property type="entry name" value="GAL4"/>
    <property type="match status" value="1"/>
</dbReference>
<protein>
    <recommendedName>
        <fullName evidence="4">Zn(2)-C6 fungal-type domain-containing protein</fullName>
    </recommendedName>
</protein>
<gene>
    <name evidence="5" type="ORF">P280DRAFT_422007</name>
</gene>
<feature type="domain" description="Zn(2)-C6 fungal-type" evidence="4">
    <location>
        <begin position="44"/>
        <end position="74"/>
    </location>
</feature>
<evidence type="ECO:0000313" key="6">
    <source>
        <dbReference type="Proteomes" id="UP000799753"/>
    </source>
</evidence>
<feature type="region of interest" description="Disordered" evidence="3">
    <location>
        <begin position="823"/>
        <end position="843"/>
    </location>
</feature>
<dbReference type="PROSITE" id="PS00463">
    <property type="entry name" value="ZN2_CY6_FUNGAL_1"/>
    <property type="match status" value="1"/>
</dbReference>
<feature type="region of interest" description="Disordered" evidence="3">
    <location>
        <begin position="477"/>
        <end position="503"/>
    </location>
</feature>
<dbReference type="SMART" id="SM00906">
    <property type="entry name" value="Fungal_trans"/>
    <property type="match status" value="1"/>
</dbReference>
<evidence type="ECO:0000256" key="1">
    <source>
        <dbReference type="ARBA" id="ARBA00022723"/>
    </source>
</evidence>
<organism evidence="5 6">
    <name type="scientific">Massarina eburnea CBS 473.64</name>
    <dbReference type="NCBI Taxonomy" id="1395130"/>
    <lineage>
        <taxon>Eukaryota</taxon>
        <taxon>Fungi</taxon>
        <taxon>Dikarya</taxon>
        <taxon>Ascomycota</taxon>
        <taxon>Pezizomycotina</taxon>
        <taxon>Dothideomycetes</taxon>
        <taxon>Pleosporomycetidae</taxon>
        <taxon>Pleosporales</taxon>
        <taxon>Massarineae</taxon>
        <taxon>Massarinaceae</taxon>
        <taxon>Massarina</taxon>
    </lineage>
</organism>
<dbReference type="EMBL" id="MU006780">
    <property type="protein sequence ID" value="KAF2643292.1"/>
    <property type="molecule type" value="Genomic_DNA"/>
</dbReference>
<dbReference type="Pfam" id="PF00172">
    <property type="entry name" value="Zn_clus"/>
    <property type="match status" value="1"/>
</dbReference>
<dbReference type="InterPro" id="IPR053230">
    <property type="entry name" value="Trans_reg_galc"/>
</dbReference>
<keyword evidence="2" id="KW-0539">Nucleus</keyword>
<feature type="region of interest" description="Disordered" evidence="3">
    <location>
        <begin position="193"/>
        <end position="232"/>
    </location>
</feature>
<dbReference type="OrthoDB" id="424974at2759"/>
<feature type="compositionally biased region" description="Low complexity" evidence="3">
    <location>
        <begin position="828"/>
        <end position="843"/>
    </location>
</feature>
<dbReference type="GO" id="GO:0008270">
    <property type="term" value="F:zinc ion binding"/>
    <property type="evidence" value="ECO:0007669"/>
    <property type="project" value="InterPro"/>
</dbReference>
<dbReference type="Pfam" id="PF04082">
    <property type="entry name" value="Fungal_trans"/>
    <property type="match status" value="1"/>
</dbReference>
<dbReference type="InterPro" id="IPR007219">
    <property type="entry name" value="XnlR_reg_dom"/>
</dbReference>
<dbReference type="GO" id="GO:0006351">
    <property type="term" value="P:DNA-templated transcription"/>
    <property type="evidence" value="ECO:0007669"/>
    <property type="project" value="InterPro"/>
</dbReference>